<name>A0ABM3AFQ4_GOSHI</name>
<accession>A0ABM3AFQ4</accession>
<dbReference type="PANTHER" id="PTHR32108:SF9">
    <property type="entry name" value="REVERSE TRANSCRIPTASE RNASE H-LIKE DOMAIN-CONTAINING PROTEIN"/>
    <property type="match status" value="1"/>
</dbReference>
<dbReference type="CDD" id="cd00303">
    <property type="entry name" value="retropepsin_like"/>
    <property type="match status" value="1"/>
</dbReference>
<keyword evidence="1" id="KW-1185">Reference proteome</keyword>
<proteinExistence type="predicted"/>
<evidence type="ECO:0000313" key="1">
    <source>
        <dbReference type="Proteomes" id="UP000818029"/>
    </source>
</evidence>
<gene>
    <name evidence="2" type="primary">LOC121219484</name>
</gene>
<reference evidence="2" key="2">
    <citation type="submission" date="2025-08" db="UniProtKB">
        <authorList>
            <consortium name="RefSeq"/>
        </authorList>
    </citation>
    <scope>IDENTIFICATION</scope>
</reference>
<protein>
    <submittedName>
        <fullName evidence="2">Uncharacterized protein</fullName>
    </submittedName>
</protein>
<dbReference type="RefSeq" id="XP_040953666.1">
    <property type="nucleotide sequence ID" value="XM_041097732.1"/>
</dbReference>
<dbReference type="PANTHER" id="PTHR32108">
    <property type="entry name" value="DNA-DIRECTED RNA POLYMERASE SUBUNIT ALPHA"/>
    <property type="match status" value="1"/>
</dbReference>
<dbReference type="GeneID" id="121219484"/>
<dbReference type="Proteomes" id="UP000818029">
    <property type="component" value="Chromosome D07"/>
</dbReference>
<evidence type="ECO:0000313" key="2">
    <source>
        <dbReference type="RefSeq" id="XP_040953666.1"/>
    </source>
</evidence>
<reference evidence="1" key="1">
    <citation type="journal article" date="2020" name="Nat. Genet.">
        <title>Genomic diversifications of five Gossypium allopolyploid species and their impact on cotton improvement.</title>
        <authorList>
            <person name="Chen Z.J."/>
            <person name="Sreedasyam A."/>
            <person name="Ando A."/>
            <person name="Song Q."/>
            <person name="De Santiago L.M."/>
            <person name="Hulse-Kemp A.M."/>
            <person name="Ding M."/>
            <person name="Ye W."/>
            <person name="Kirkbride R.C."/>
            <person name="Jenkins J."/>
            <person name="Plott C."/>
            <person name="Lovell J."/>
            <person name="Lin Y.M."/>
            <person name="Vaughn R."/>
            <person name="Liu B."/>
            <person name="Simpson S."/>
            <person name="Scheffler B.E."/>
            <person name="Wen L."/>
            <person name="Saski C.A."/>
            <person name="Grover C.E."/>
            <person name="Hu G."/>
            <person name="Conover J.L."/>
            <person name="Carlson J.W."/>
            <person name="Shu S."/>
            <person name="Boston L.B."/>
            <person name="Williams M."/>
            <person name="Peterson D.G."/>
            <person name="McGee K."/>
            <person name="Jones D.C."/>
            <person name="Wendel J.F."/>
            <person name="Stelly D.M."/>
            <person name="Grimwood J."/>
            <person name="Schmutz J."/>
        </authorList>
    </citation>
    <scope>NUCLEOTIDE SEQUENCE [LARGE SCALE GENOMIC DNA]</scope>
    <source>
        <strain evidence="1">cv. TM-1</strain>
    </source>
</reference>
<organism evidence="1 2">
    <name type="scientific">Gossypium hirsutum</name>
    <name type="common">Upland cotton</name>
    <name type="synonym">Gossypium mexicanum</name>
    <dbReference type="NCBI Taxonomy" id="3635"/>
    <lineage>
        <taxon>Eukaryota</taxon>
        <taxon>Viridiplantae</taxon>
        <taxon>Streptophyta</taxon>
        <taxon>Embryophyta</taxon>
        <taxon>Tracheophyta</taxon>
        <taxon>Spermatophyta</taxon>
        <taxon>Magnoliopsida</taxon>
        <taxon>eudicotyledons</taxon>
        <taxon>Gunneridae</taxon>
        <taxon>Pentapetalae</taxon>
        <taxon>rosids</taxon>
        <taxon>malvids</taxon>
        <taxon>Malvales</taxon>
        <taxon>Malvaceae</taxon>
        <taxon>Malvoideae</taxon>
        <taxon>Gossypium</taxon>
    </lineage>
</organism>
<sequence length="518" mass="58199">MMIENGLLCPSRKILKEESTKDQSFCDFHGVQGHDIQYCKEFRKLLQDMMDNKEVKVFDRVEGAEEGKICASDDQSMAFPCSVDRPLVIYYEAKKEEVSQEVKPSLIIEVPAPFSYKDNKAVPWKYDVNIIAPEGEKSKVMIEDVNEVGHFTRSERCYSPETVEPKKKVAGPSQKGKAPMYEVEDDVETQLEQEVKKAVNEEEAHEFLKFIKHSEYSVVEQLNKQPARISVLFLLLNSEPHGNALLKVLNQAYVANNVSVEKLDRWANNLNADNFISFSDDEIPPNGRGSVKALMPVDMSYLRPCHSVVRAFDGTRREVMGKIEIPLKVGPCVYDIEFQVMDITPSYNCLLGRPWIHSVGAVPSSLHQKVKFIMDSRLIIIDGEEDIVASISADTPYIEVSEDAVEYSFHSLELINAAFVAEGNKIPIPKLSRNTKMGIKLTVGKRARARKGVMYPGQDNPQVTLLIEKGLQNISLNAIDNESDAIKNASMIRHCPPGYILSNWTAVDLLVVSKSPSE</sequence>